<dbReference type="GeneTree" id="ENSGT00950000182980"/>
<reference evidence="9" key="2">
    <citation type="journal article" date="2017" name="Sci. Adv.">
        <title>A tail of two voltages: Proteomic comparison of the three electric organs of the electric eel.</title>
        <authorList>
            <person name="Traeger L.L."/>
            <person name="Sabat G."/>
            <person name="Barrett-Wilt G.A."/>
            <person name="Wells G.B."/>
            <person name="Sussman M.R."/>
        </authorList>
    </citation>
    <scope>NUCLEOTIDE SEQUENCE [LARGE SCALE GENOMIC DNA]</scope>
</reference>
<dbReference type="PROSITE" id="PS00018">
    <property type="entry name" value="EF_HAND_1"/>
    <property type="match status" value="1"/>
</dbReference>
<sequence>QADQLTEEQIAEFKEAFSLFDKDGDGTITTKELGTVMRSLGQNPTEAELQDMINEVDADVPNISRCPWVYGVTIMGC</sequence>
<dbReference type="GO" id="GO:0005509">
    <property type="term" value="F:calcium ion binding"/>
    <property type="evidence" value="ECO:0007669"/>
    <property type="project" value="InterPro"/>
</dbReference>
<evidence type="ECO:0000256" key="5">
    <source>
        <dbReference type="ARBA" id="ARBA00022837"/>
    </source>
</evidence>
<organism evidence="8 9">
    <name type="scientific">Electrophorus electricus</name>
    <name type="common">Electric eel</name>
    <name type="synonym">Gymnotus electricus</name>
    <dbReference type="NCBI Taxonomy" id="8005"/>
    <lineage>
        <taxon>Eukaryota</taxon>
        <taxon>Metazoa</taxon>
        <taxon>Chordata</taxon>
        <taxon>Craniata</taxon>
        <taxon>Vertebrata</taxon>
        <taxon>Euteleostomi</taxon>
        <taxon>Actinopterygii</taxon>
        <taxon>Neopterygii</taxon>
        <taxon>Teleostei</taxon>
        <taxon>Ostariophysi</taxon>
        <taxon>Gymnotiformes</taxon>
        <taxon>Gymnotoidei</taxon>
        <taxon>Gymnotidae</taxon>
        <taxon>Electrophorus</taxon>
    </lineage>
</organism>
<dbReference type="SUPFAM" id="SSF47473">
    <property type="entry name" value="EF-hand"/>
    <property type="match status" value="1"/>
</dbReference>
<evidence type="ECO:0000259" key="7">
    <source>
        <dbReference type="PROSITE" id="PS50222"/>
    </source>
</evidence>
<evidence type="ECO:0000313" key="9">
    <source>
        <dbReference type="Proteomes" id="UP000314983"/>
    </source>
</evidence>
<evidence type="ECO:0000256" key="6">
    <source>
        <dbReference type="ARBA" id="ARBA00037485"/>
    </source>
</evidence>
<dbReference type="SMART" id="SM00054">
    <property type="entry name" value="EFh"/>
    <property type="match status" value="1"/>
</dbReference>
<keyword evidence="5" id="KW-0106">Calcium</keyword>
<reference evidence="9" key="1">
    <citation type="journal article" date="2014" name="Science">
        <title>Nonhuman genetics. Genomic basis for the convergent evolution of electric organs.</title>
        <authorList>
            <person name="Gallant J.R."/>
            <person name="Traeger L.L."/>
            <person name="Volkening J.D."/>
            <person name="Moffett H."/>
            <person name="Chen P.H."/>
            <person name="Novina C.D."/>
            <person name="Phillips G.N.Jr."/>
            <person name="Anand R."/>
            <person name="Wells G.B."/>
            <person name="Pinch M."/>
            <person name="Guth R."/>
            <person name="Unguez G.A."/>
            <person name="Albert J.S."/>
            <person name="Zakon H.H."/>
            <person name="Samanta M.P."/>
            <person name="Sussman M.R."/>
        </authorList>
    </citation>
    <scope>NUCLEOTIDE SEQUENCE [LARGE SCALE GENOMIC DNA]</scope>
</reference>
<evidence type="ECO:0000256" key="4">
    <source>
        <dbReference type="ARBA" id="ARBA00022737"/>
    </source>
</evidence>
<dbReference type="Gene3D" id="1.10.238.10">
    <property type="entry name" value="EF-hand"/>
    <property type="match status" value="1"/>
</dbReference>
<evidence type="ECO:0000256" key="1">
    <source>
        <dbReference type="ARBA" id="ARBA00009763"/>
    </source>
</evidence>
<feature type="domain" description="EF-hand" evidence="7">
    <location>
        <begin position="8"/>
        <end position="43"/>
    </location>
</feature>
<accession>A0A4W4H4G7</accession>
<keyword evidence="4" id="KW-0677">Repeat</keyword>
<dbReference type="PANTHER" id="PTHR23048:SF0">
    <property type="entry name" value="CALMODULIN LIKE 3"/>
    <property type="match status" value="1"/>
</dbReference>
<dbReference type="InterPro" id="IPR018247">
    <property type="entry name" value="EF_Hand_1_Ca_BS"/>
</dbReference>
<dbReference type="InterPro" id="IPR002048">
    <property type="entry name" value="EF_hand_dom"/>
</dbReference>
<dbReference type="InterPro" id="IPR011992">
    <property type="entry name" value="EF-hand-dom_pair"/>
</dbReference>
<reference evidence="8" key="5">
    <citation type="submission" date="2025-09" db="UniProtKB">
        <authorList>
            <consortium name="Ensembl"/>
        </authorList>
    </citation>
    <scope>IDENTIFICATION</scope>
</reference>
<keyword evidence="9" id="KW-1185">Reference proteome</keyword>
<evidence type="ECO:0000313" key="8">
    <source>
        <dbReference type="Ensembl" id="ENSEEEP00000043503.1"/>
    </source>
</evidence>
<dbReference type="Pfam" id="PF13499">
    <property type="entry name" value="EF-hand_7"/>
    <property type="match status" value="1"/>
</dbReference>
<evidence type="ECO:0000256" key="3">
    <source>
        <dbReference type="ARBA" id="ARBA00022723"/>
    </source>
</evidence>
<reference evidence="8" key="3">
    <citation type="submission" date="2020-05" db="EMBL/GenBank/DDBJ databases">
        <title>Electrophorus electricus (electric eel) genome, fEleEle1, primary haplotype.</title>
        <authorList>
            <person name="Myers G."/>
            <person name="Meyer A."/>
            <person name="Fedrigo O."/>
            <person name="Formenti G."/>
            <person name="Rhie A."/>
            <person name="Tracey A."/>
            <person name="Sims Y."/>
            <person name="Jarvis E.D."/>
        </authorList>
    </citation>
    <scope>NUCLEOTIDE SEQUENCE [LARGE SCALE GENOMIC DNA]</scope>
</reference>
<dbReference type="GO" id="GO:0016460">
    <property type="term" value="C:myosin II complex"/>
    <property type="evidence" value="ECO:0007669"/>
    <property type="project" value="TreeGrafter"/>
</dbReference>
<reference evidence="8" key="4">
    <citation type="submission" date="2025-08" db="UniProtKB">
        <authorList>
            <consortium name="Ensembl"/>
        </authorList>
    </citation>
    <scope>IDENTIFICATION</scope>
</reference>
<dbReference type="GO" id="GO:0005737">
    <property type="term" value="C:cytoplasm"/>
    <property type="evidence" value="ECO:0007669"/>
    <property type="project" value="UniProtKB-ARBA"/>
</dbReference>
<keyword evidence="2" id="KW-0488">Methylation</keyword>
<dbReference type="AlphaFoldDB" id="A0A4W4H4G7"/>
<comment type="function">
    <text evidence="6">Calmodulin acts as part of a calcium signal transduction pathway by mediating the control of a large number of enzymes, ion channels, aquaporins and other proteins through calcium-binding. Calcium-binding is required for the activation of calmodulin. Among the enzymes to be stimulated by the calmodulin-calcium complex are a number of protein kinases, such as myosin light-chain kinases and calmodulin-dependent protein kinase type II (CaMK2), and phosphatases.</text>
</comment>
<gene>
    <name evidence="8" type="primary">calm3a</name>
</gene>
<dbReference type="Proteomes" id="UP000314983">
    <property type="component" value="Chromosome 15"/>
</dbReference>
<name>A0A4W4H4G7_ELEEL</name>
<dbReference type="CDD" id="cd00051">
    <property type="entry name" value="EFh"/>
    <property type="match status" value="1"/>
</dbReference>
<proteinExistence type="inferred from homology"/>
<comment type="similarity">
    <text evidence="1">Belongs to the calmodulin family.</text>
</comment>
<dbReference type="Ensembl" id="ENSEEET00000044002.2">
    <property type="protein sequence ID" value="ENSEEEP00000043503.1"/>
    <property type="gene ID" value="ENSEEEG00000020432.2"/>
</dbReference>
<keyword evidence="3" id="KW-0479">Metal-binding</keyword>
<protein>
    <recommendedName>
        <fullName evidence="7">EF-hand domain-containing protein</fullName>
    </recommendedName>
</protein>
<dbReference type="InterPro" id="IPR050230">
    <property type="entry name" value="CALM/Myosin/TropC-like"/>
</dbReference>
<dbReference type="PANTHER" id="PTHR23048">
    <property type="entry name" value="MYOSIN LIGHT CHAIN 1, 3"/>
    <property type="match status" value="1"/>
</dbReference>
<evidence type="ECO:0000256" key="2">
    <source>
        <dbReference type="ARBA" id="ARBA00022481"/>
    </source>
</evidence>
<dbReference type="PROSITE" id="PS50222">
    <property type="entry name" value="EF_HAND_2"/>
    <property type="match status" value="1"/>
</dbReference>
<dbReference type="FunFam" id="1.10.238.10:FF:000006">
    <property type="entry name" value="Calmodulin 1"/>
    <property type="match status" value="1"/>
</dbReference>